<dbReference type="EMBL" id="QUQM01000007">
    <property type="protein sequence ID" value="KAA8645265.1"/>
    <property type="molecule type" value="Genomic_DNA"/>
</dbReference>
<dbReference type="Proteomes" id="UP000324241">
    <property type="component" value="Unassembled WGS sequence"/>
</dbReference>
<evidence type="ECO:0000256" key="1">
    <source>
        <dbReference type="SAM" id="MobiDB-lite"/>
    </source>
</evidence>
<dbReference type="OrthoDB" id="5417493at2759"/>
<feature type="region of interest" description="Disordered" evidence="1">
    <location>
        <begin position="62"/>
        <end position="83"/>
    </location>
</feature>
<proteinExistence type="predicted"/>
<protein>
    <submittedName>
        <fullName evidence="2">Uncharacterized protein</fullName>
    </submittedName>
</protein>
<gene>
    <name evidence="2" type="ORF">ATNIH1004_006684</name>
</gene>
<evidence type="ECO:0000313" key="3">
    <source>
        <dbReference type="Proteomes" id="UP000324241"/>
    </source>
</evidence>
<organism evidence="2 3">
    <name type="scientific">Aspergillus tanneri</name>
    <dbReference type="NCBI Taxonomy" id="1220188"/>
    <lineage>
        <taxon>Eukaryota</taxon>
        <taxon>Fungi</taxon>
        <taxon>Dikarya</taxon>
        <taxon>Ascomycota</taxon>
        <taxon>Pezizomycotina</taxon>
        <taxon>Eurotiomycetes</taxon>
        <taxon>Eurotiomycetidae</taxon>
        <taxon>Eurotiales</taxon>
        <taxon>Aspergillaceae</taxon>
        <taxon>Aspergillus</taxon>
        <taxon>Aspergillus subgen. Circumdati</taxon>
    </lineage>
</organism>
<accession>A0A5M9ME68</accession>
<comment type="caution">
    <text evidence="2">The sequence shown here is derived from an EMBL/GenBank/DDBJ whole genome shotgun (WGS) entry which is preliminary data.</text>
</comment>
<dbReference type="GeneID" id="54329386"/>
<dbReference type="VEuPathDB" id="FungiDB:EYZ11_000265"/>
<sequence>MLIKDIIFSDDLQGSLSIAAQSKQIGEGEVIAARAEATQSMVKAANNKIIFLPAMNQTVQQPSAADKLSEGHNGYGSTQVGGESRPLNARVVEDICAFAWS</sequence>
<name>A0A5M9ME68_9EURO</name>
<dbReference type="RefSeq" id="XP_033424626.1">
    <property type="nucleotide sequence ID" value="XM_033571311.1"/>
</dbReference>
<reference evidence="2 3" key="1">
    <citation type="submission" date="2019-08" db="EMBL/GenBank/DDBJ databases">
        <title>The genome sequence of a newly discovered highly antifungal drug resistant Aspergillus species, Aspergillus tanneri NIH 1004.</title>
        <authorList>
            <person name="Mounaud S."/>
            <person name="Singh I."/>
            <person name="Joardar V."/>
            <person name="Pakala S."/>
            <person name="Pakala S."/>
            <person name="Venepally P."/>
            <person name="Chung J.K."/>
            <person name="Losada L."/>
            <person name="Nierman W.C."/>
        </authorList>
    </citation>
    <scope>NUCLEOTIDE SEQUENCE [LARGE SCALE GENOMIC DNA]</scope>
    <source>
        <strain evidence="2 3">NIH1004</strain>
    </source>
</reference>
<evidence type="ECO:0000313" key="2">
    <source>
        <dbReference type="EMBL" id="KAA8645265.1"/>
    </source>
</evidence>
<dbReference type="AlphaFoldDB" id="A0A5M9ME68"/>